<protein>
    <submittedName>
        <fullName evidence="1">Uncharacterized protein</fullName>
    </submittedName>
</protein>
<evidence type="ECO:0000313" key="1">
    <source>
        <dbReference type="EMBL" id="EAB8478149.1"/>
    </source>
</evidence>
<dbReference type="Proteomes" id="UP000839644">
    <property type="component" value="Unassembled WGS sequence"/>
</dbReference>
<dbReference type="AlphaFoldDB" id="A0A3Y9C242"/>
<gene>
    <name evidence="1" type="ORF">AU894_18360</name>
</gene>
<dbReference type="EMBL" id="AAAFYZ010000052">
    <property type="protein sequence ID" value="EAB8478149.1"/>
    <property type="molecule type" value="Genomic_DNA"/>
</dbReference>
<comment type="caution">
    <text evidence="1">The sequence shown here is derived from an EMBL/GenBank/DDBJ whole genome shotgun (WGS) entry which is preliminary data.</text>
</comment>
<organism evidence="1">
    <name type="scientific">Salmonella enterica subsp. enterica serovar Java</name>
    <dbReference type="NCBI Taxonomy" id="224729"/>
    <lineage>
        <taxon>Bacteria</taxon>
        <taxon>Pseudomonadati</taxon>
        <taxon>Pseudomonadota</taxon>
        <taxon>Gammaproteobacteria</taxon>
        <taxon>Enterobacterales</taxon>
        <taxon>Enterobacteriaceae</taxon>
        <taxon>Salmonella</taxon>
    </lineage>
</organism>
<accession>A0A3Y9C242</accession>
<reference evidence="1" key="1">
    <citation type="submission" date="2018-08" db="EMBL/GenBank/DDBJ databases">
        <authorList>
            <person name="Ashton P.M."/>
            <person name="Dallman T."/>
            <person name="Nair S."/>
            <person name="De Pinna E."/>
            <person name="Peters T."/>
            <person name="Grant K."/>
        </authorList>
    </citation>
    <scope>NUCLEOTIDE SEQUENCE [LARGE SCALE GENOMIC DNA]</scope>
    <source>
        <strain evidence="1">43913</strain>
    </source>
</reference>
<proteinExistence type="predicted"/>
<sequence>MKESLRNNCGVQDLNDISHLSVGVVSAVYSTIYNEFSLASVFIEAPKRNNQCLSSIDQFLMMCPERKIFFSQKNLQMLRDFERKQ</sequence>
<name>A0A3Y9C242_SALEB</name>